<organism evidence="1">
    <name type="scientific">Paenibacillus sp. SYP-B3998</name>
    <dbReference type="NCBI Taxonomy" id="2678564"/>
    <lineage>
        <taxon>Bacteria</taxon>
        <taxon>Bacillati</taxon>
        <taxon>Bacillota</taxon>
        <taxon>Bacilli</taxon>
        <taxon>Bacillales</taxon>
        <taxon>Paenibacillaceae</taxon>
        <taxon>Paenibacillus</taxon>
    </lineage>
</organism>
<sequence length="315" mass="36342">MNWFEAYKDQLTEVFTESERIISKFPAPLDRLGLDYLAKFDASKEDSTKNYICYLLPFWMSDLTPLLPETIKKFSLANIFGMLYFFIQDDIMDSSTSEHKEKLPSGNLFYLQFLTIYRDLFPSESPFWTYYNEYVIEWSDAVTNESQANYFMNDIRMVAKKASPVKIASTGALLLSNRTQLVSEVSRAIEHVLVTLQMLDDWADWEQDLEDASYNCLLAMLHAHLKLPLHIPLSKEVIKQQVYVHDFVGLYAQVASTTHQLLLNLGLQAHLPQLYAFHEYLIEKLLADGDQITKNRQVLALGGFHNLLSKVNEQG</sequence>
<evidence type="ECO:0008006" key="2">
    <source>
        <dbReference type="Google" id="ProtNLM"/>
    </source>
</evidence>
<comment type="caution">
    <text evidence="1">The sequence shown here is derived from an EMBL/GenBank/DDBJ whole genome shotgun (WGS) entry which is preliminary data.</text>
</comment>
<evidence type="ECO:0000313" key="1">
    <source>
        <dbReference type="EMBL" id="NEW07853.1"/>
    </source>
</evidence>
<accession>A0A6G4A065</accession>
<gene>
    <name evidence="1" type="ORF">GK047_17780</name>
</gene>
<dbReference type="AlphaFoldDB" id="A0A6G4A065"/>
<reference evidence="1" key="1">
    <citation type="submission" date="2020-02" db="EMBL/GenBank/DDBJ databases">
        <authorList>
            <person name="Shen X.-R."/>
            <person name="Zhang Y.-X."/>
        </authorList>
    </citation>
    <scope>NUCLEOTIDE SEQUENCE</scope>
    <source>
        <strain evidence="1">SYP-B3998</strain>
    </source>
</reference>
<dbReference type="EMBL" id="JAAIKC010000006">
    <property type="protein sequence ID" value="NEW07853.1"/>
    <property type="molecule type" value="Genomic_DNA"/>
</dbReference>
<name>A0A6G4A065_9BACL</name>
<dbReference type="RefSeq" id="WP_163949540.1">
    <property type="nucleotide sequence ID" value="NZ_JAAIKC010000006.1"/>
</dbReference>
<proteinExistence type="predicted"/>
<protein>
    <recommendedName>
        <fullName evidence="2">Class 1 isoprenoid biosynthesis enzyme</fullName>
    </recommendedName>
</protein>